<sequence>MKVTQHSYVYINQNQIVMTNQTKKDLIIFDGECNLCNGVVGWLLKFAPEDLFQFVAFQSVYGQQLLHQHGFPTERLDTVILIDATGVKTHSDGFLKIISKIPKWKRVAALLGFIPRLIRDYIYKTASKNRVKWFGNSKSCTIDFR</sequence>
<reference evidence="2" key="1">
    <citation type="submission" date="2016-11" db="EMBL/GenBank/DDBJ databases">
        <authorList>
            <person name="Varghese N."/>
            <person name="Submissions S."/>
        </authorList>
    </citation>
    <scope>NUCLEOTIDE SEQUENCE [LARGE SCALE GENOMIC DNA]</scope>
    <source>
        <strain evidence="2">DSM 25330</strain>
    </source>
</reference>
<accession>A0A1M5VLZ9</accession>
<dbReference type="AlphaFoldDB" id="A0A1M5VLZ9"/>
<keyword evidence="2" id="KW-1185">Reference proteome</keyword>
<dbReference type="EMBL" id="FQWS01000003">
    <property type="protein sequence ID" value="SHH76198.1"/>
    <property type="molecule type" value="Genomic_DNA"/>
</dbReference>
<protein>
    <submittedName>
        <fullName evidence="1">Predicted thiol-disulfide oxidoreductase YuxK, DCC family</fullName>
    </submittedName>
</protein>
<name>A0A1M5VLZ9_9FLAO</name>
<gene>
    <name evidence="1" type="ORF">SAMN05444148_2741</name>
</gene>
<evidence type="ECO:0000313" key="1">
    <source>
        <dbReference type="EMBL" id="SHH76198.1"/>
    </source>
</evidence>
<dbReference type="GO" id="GO:0015035">
    <property type="term" value="F:protein-disulfide reductase activity"/>
    <property type="evidence" value="ECO:0007669"/>
    <property type="project" value="InterPro"/>
</dbReference>
<dbReference type="Pfam" id="PF04134">
    <property type="entry name" value="DCC1-like"/>
    <property type="match status" value="1"/>
</dbReference>
<evidence type="ECO:0000313" key="2">
    <source>
        <dbReference type="Proteomes" id="UP000184522"/>
    </source>
</evidence>
<organism evidence="1 2">
    <name type="scientific">Winogradskyella jejuensis</name>
    <dbReference type="NCBI Taxonomy" id="1089305"/>
    <lineage>
        <taxon>Bacteria</taxon>
        <taxon>Pseudomonadati</taxon>
        <taxon>Bacteroidota</taxon>
        <taxon>Flavobacteriia</taxon>
        <taxon>Flavobacteriales</taxon>
        <taxon>Flavobacteriaceae</taxon>
        <taxon>Winogradskyella</taxon>
    </lineage>
</organism>
<dbReference type="PANTHER" id="PTHR33639:SF2">
    <property type="entry name" value="DUF393 DOMAIN-CONTAINING PROTEIN"/>
    <property type="match status" value="1"/>
</dbReference>
<dbReference type="PANTHER" id="PTHR33639">
    <property type="entry name" value="THIOL-DISULFIDE OXIDOREDUCTASE DCC"/>
    <property type="match status" value="1"/>
</dbReference>
<dbReference type="InterPro" id="IPR052927">
    <property type="entry name" value="DCC_oxidoreductase"/>
</dbReference>
<dbReference type="InterPro" id="IPR007263">
    <property type="entry name" value="DCC1-like"/>
</dbReference>
<dbReference type="Proteomes" id="UP000184522">
    <property type="component" value="Unassembled WGS sequence"/>
</dbReference>
<proteinExistence type="predicted"/>